<sequence length="667" mass="70951">MRLLTSSARTRWSASLATAVALSGAAVLVPSAASSTTPPAAPVDYLADAYGLPAGHVLENLTFERFEFLLGSEGTYAFLLGSPTDADLRRAAPRIEAVARELGVDTVYTFDPVLDGASVDIRTSPLTDVAELYTRIAATLNEDTTPEFGAGADPFLFVYDRDRQEDGSADRIAASLTTLPSAGELATSDGPAAFDAQVREVLTSGGELDESTQREFYTTEVNRKHAVQYLGRPNYGPDVFTDADQDFRLVNVSYPELEHLLGSPGDHVVFFGGTWCHNTRAVIKDVNDQAIASGTDTVYVFDNRLDGQSAGNLHIRDTGSKLAHLYGDLVRTYFPNLVTQYAPESNGVTYYPGGDTSATPLVAKKLQVPYVLEYSKDRKVGGAAAPIKRQWIRDNGDGTFREYMTEWWYRNHLPGGVTNETTLANNYAFADEAVVKLVEFFAAVKADRTPAPTPTTKPTPTPTTKPTPKPVPRPTASTPVATTTKLTLSTTKPSYGTPVSATIAVTGGVAGKVTVREGKKILATVSVPAKGRAVAKLPAKLGIGKHTVAAQFTPASAAKAKSSTSARATFTVRRAKAQTAVKVVKKPTEGKSGSVRVTVTAKGSSVRAGGSYVVKVRGTVVAKGRLTNGTGTARLPKLAAGKHEVQFSYKGSPQVAKANRTITVTVR</sequence>
<dbReference type="Proteomes" id="UP000774283">
    <property type="component" value="Unassembled WGS sequence"/>
</dbReference>
<feature type="region of interest" description="Disordered" evidence="1">
    <location>
        <begin position="448"/>
        <end position="480"/>
    </location>
</feature>
<dbReference type="Pfam" id="PF16640">
    <property type="entry name" value="Big_3_5"/>
    <property type="match status" value="1"/>
</dbReference>
<evidence type="ECO:0000256" key="2">
    <source>
        <dbReference type="SAM" id="SignalP"/>
    </source>
</evidence>
<dbReference type="InterPro" id="IPR032109">
    <property type="entry name" value="Big_3_5"/>
</dbReference>
<dbReference type="EMBL" id="JAAXOW010000001">
    <property type="protein sequence ID" value="NKX92199.1"/>
    <property type="molecule type" value="Genomic_DNA"/>
</dbReference>
<keyword evidence="5" id="KW-1185">Reference proteome</keyword>
<accession>A0A9X5F9W0</accession>
<gene>
    <name evidence="4" type="ORF">HF995_02750</name>
</gene>
<feature type="domain" description="Bacterial Ig-like" evidence="3">
    <location>
        <begin position="486"/>
        <end position="572"/>
    </location>
</feature>
<feature type="signal peptide" evidence="2">
    <location>
        <begin position="1"/>
        <end position="32"/>
    </location>
</feature>
<evidence type="ECO:0000259" key="3">
    <source>
        <dbReference type="Pfam" id="PF16640"/>
    </source>
</evidence>
<dbReference type="RefSeq" id="WP_168446264.1">
    <property type="nucleotide sequence ID" value="NZ_JAAXOW010000001.1"/>
</dbReference>
<evidence type="ECO:0000313" key="5">
    <source>
        <dbReference type="Proteomes" id="UP000774283"/>
    </source>
</evidence>
<feature type="chain" id="PRO_5041000986" evidence="2">
    <location>
        <begin position="33"/>
        <end position="667"/>
    </location>
</feature>
<evidence type="ECO:0000256" key="1">
    <source>
        <dbReference type="SAM" id="MobiDB-lite"/>
    </source>
</evidence>
<proteinExistence type="predicted"/>
<evidence type="ECO:0000313" key="4">
    <source>
        <dbReference type="EMBL" id="NKX92199.1"/>
    </source>
</evidence>
<feature type="compositionally biased region" description="Pro residues" evidence="1">
    <location>
        <begin position="451"/>
        <end position="473"/>
    </location>
</feature>
<organism evidence="4 5">
    <name type="scientific">Sanguibacter hominis ATCC BAA-789</name>
    <dbReference type="NCBI Taxonomy" id="1312740"/>
    <lineage>
        <taxon>Bacteria</taxon>
        <taxon>Bacillati</taxon>
        <taxon>Actinomycetota</taxon>
        <taxon>Actinomycetes</taxon>
        <taxon>Micrococcales</taxon>
        <taxon>Sanguibacteraceae</taxon>
        <taxon>Sanguibacter</taxon>
    </lineage>
</organism>
<dbReference type="AlphaFoldDB" id="A0A9X5F9W0"/>
<comment type="caution">
    <text evidence="4">The sequence shown here is derived from an EMBL/GenBank/DDBJ whole genome shotgun (WGS) entry which is preliminary data.</text>
</comment>
<protein>
    <submittedName>
        <fullName evidence="4">Ig-like domain repeat protein</fullName>
    </submittedName>
</protein>
<name>A0A9X5F9W0_9MICO</name>
<keyword evidence="2" id="KW-0732">Signal</keyword>
<reference evidence="4 5" key="1">
    <citation type="submission" date="2020-04" db="EMBL/GenBank/DDBJ databases">
        <title>MicrobeNet Type strains.</title>
        <authorList>
            <person name="Nicholson A.C."/>
        </authorList>
    </citation>
    <scope>NUCLEOTIDE SEQUENCE [LARGE SCALE GENOMIC DNA]</scope>
    <source>
        <strain evidence="4 5">ATCC BAA-789</strain>
    </source>
</reference>